<evidence type="ECO:0000313" key="4">
    <source>
        <dbReference type="EMBL" id="AQZ53705.1"/>
    </source>
</evidence>
<dbReference type="RefSeq" id="WP_026173836.1">
    <property type="nucleotide sequence ID" value="NZ_AQWH01000029.1"/>
</dbReference>
<dbReference type="Gene3D" id="3.40.190.10">
    <property type="entry name" value="Periplasmic binding protein-like II"/>
    <property type="match status" value="2"/>
</dbReference>
<keyword evidence="5" id="KW-1185">Reference proteome</keyword>
<dbReference type="OrthoDB" id="9766989at2"/>
<feature type="signal peptide" evidence="3">
    <location>
        <begin position="1"/>
        <end position="27"/>
    </location>
</feature>
<evidence type="ECO:0000256" key="1">
    <source>
        <dbReference type="ARBA" id="ARBA00022729"/>
    </source>
</evidence>
<reference evidence="4 5" key="1">
    <citation type="submission" date="2017-03" db="EMBL/GenBank/DDBJ databases">
        <title>Foreign affairs: Plasmid Transfer between Roseobacters and Rhizobia.</title>
        <authorList>
            <person name="Bartling P."/>
            <person name="Bunk B."/>
            <person name="Overmann J."/>
            <person name="Brinkmann H."/>
            <person name="Petersen J."/>
        </authorList>
    </citation>
    <scope>NUCLEOTIDE SEQUENCE [LARGE SCALE GENOMIC DNA]</scope>
    <source>
        <strain evidence="4 5">MACL11</strain>
        <plasmid evidence="5">Plasmid pmm593</plasmid>
    </source>
</reference>
<organism evidence="4 5">
    <name type="scientific">Martelella mediterranea DSM 17316</name>
    <dbReference type="NCBI Taxonomy" id="1122214"/>
    <lineage>
        <taxon>Bacteria</taxon>
        <taxon>Pseudomonadati</taxon>
        <taxon>Pseudomonadota</taxon>
        <taxon>Alphaproteobacteria</taxon>
        <taxon>Hyphomicrobiales</taxon>
        <taxon>Aurantimonadaceae</taxon>
        <taxon>Martelella</taxon>
    </lineage>
</organism>
<dbReference type="Proteomes" id="UP000191135">
    <property type="component" value="Plasmid pMM593"/>
</dbReference>
<proteinExistence type="predicted"/>
<dbReference type="EMBL" id="CP020331">
    <property type="protein sequence ID" value="AQZ53705.1"/>
    <property type="molecule type" value="Genomic_DNA"/>
</dbReference>
<gene>
    <name evidence="4" type="primary">potD_2</name>
    <name evidence="4" type="ORF">Mame_04413</name>
</gene>
<evidence type="ECO:0000256" key="3">
    <source>
        <dbReference type="SAM" id="SignalP"/>
    </source>
</evidence>
<dbReference type="eggNOG" id="COG0687">
    <property type="taxonomic scope" value="Bacteria"/>
</dbReference>
<dbReference type="PANTHER" id="PTHR30006:SF2">
    <property type="entry name" value="ABC TRANSPORTER SUBSTRATE-BINDING PROTEIN"/>
    <property type="match status" value="1"/>
</dbReference>
<dbReference type="KEGG" id="mmed:Mame_04413"/>
<keyword evidence="2" id="KW-0574">Periplasm</keyword>
<dbReference type="GO" id="GO:0030976">
    <property type="term" value="F:thiamine pyrophosphate binding"/>
    <property type="evidence" value="ECO:0007669"/>
    <property type="project" value="TreeGrafter"/>
</dbReference>
<evidence type="ECO:0000313" key="5">
    <source>
        <dbReference type="Proteomes" id="UP000191135"/>
    </source>
</evidence>
<evidence type="ECO:0000256" key="2">
    <source>
        <dbReference type="ARBA" id="ARBA00022764"/>
    </source>
</evidence>
<keyword evidence="4" id="KW-0614">Plasmid</keyword>
<name>A0A1U9Z7N5_9HYPH</name>
<accession>A0A1U9Z7N5</accession>
<dbReference type="AlphaFoldDB" id="A0A1U9Z7N5"/>
<dbReference type="SUPFAM" id="SSF53850">
    <property type="entry name" value="Periplasmic binding protein-like II"/>
    <property type="match status" value="1"/>
</dbReference>
<dbReference type="PANTHER" id="PTHR30006">
    <property type="entry name" value="THIAMINE-BINDING PERIPLASMIC PROTEIN-RELATED"/>
    <property type="match status" value="1"/>
</dbReference>
<protein>
    <submittedName>
        <fullName evidence="4">Spermidine/putrescine-binding periplasmic protein</fullName>
    </submittedName>
</protein>
<dbReference type="GO" id="GO:0030975">
    <property type="term" value="F:thiamine binding"/>
    <property type="evidence" value="ECO:0007669"/>
    <property type="project" value="TreeGrafter"/>
</dbReference>
<keyword evidence="1 3" id="KW-0732">Signal</keyword>
<dbReference type="CDD" id="cd13589">
    <property type="entry name" value="PBP2_polyamine_RpCGA009"/>
    <property type="match status" value="1"/>
</dbReference>
<sequence precursor="true">MPLSTSFLRVSAVASLLLALPAVSAHAEETFVVSNWGYSNEFYEPFIFEPFEKAHDVRIVVETGGAPERLNKARIRGGVDVILLTDKFSQIGINQGAFEKIDSSKLSNFDELYDAAKNPQGEYGPAYTFGRYGIVYDKTRTDTPVTSWCDLWRDDFAGAIAMPAFNTTGGPLTVMMAGKCVGSDAFDDPDTAFAKMAELKPNIVKTFSSGSELTNLLSTGEAFIGLAQDYAFPAIQAANPNIGWAELSEGDFRMMNTYNIPKNAKHKDLALAFIDFSISMQAQKDAAIELVSGSGPVNKTVELTPEQASQLVYGEKAVLSMQPTPYDKLLDVNDDWERRWNDVFGR</sequence>
<dbReference type="InterPro" id="IPR006059">
    <property type="entry name" value="SBP"/>
</dbReference>
<dbReference type="GO" id="GO:0015888">
    <property type="term" value="P:thiamine transport"/>
    <property type="evidence" value="ECO:0007669"/>
    <property type="project" value="TreeGrafter"/>
</dbReference>
<geneLocation type="plasmid" evidence="5">
    <name>pmm593</name>
</geneLocation>
<dbReference type="GO" id="GO:0030288">
    <property type="term" value="C:outer membrane-bounded periplasmic space"/>
    <property type="evidence" value="ECO:0007669"/>
    <property type="project" value="TreeGrafter"/>
</dbReference>
<dbReference type="Pfam" id="PF13416">
    <property type="entry name" value="SBP_bac_8"/>
    <property type="match status" value="1"/>
</dbReference>
<feature type="chain" id="PRO_5010719281" evidence="3">
    <location>
        <begin position="28"/>
        <end position="346"/>
    </location>
</feature>